<gene>
    <name evidence="3" type="ORF">FHX76_001348</name>
</gene>
<accession>A0A7X5R169</accession>
<name>A0A7X5R169_9MICO</name>
<comment type="caution">
    <text evidence="3">The sequence shown here is derived from an EMBL/GenBank/DDBJ whole genome shotgun (WGS) entry which is preliminary data.</text>
</comment>
<reference evidence="3 4" key="1">
    <citation type="submission" date="2020-02" db="EMBL/GenBank/DDBJ databases">
        <title>Sequencing the genomes of 1000 actinobacteria strains.</title>
        <authorList>
            <person name="Klenk H.-P."/>
        </authorList>
    </citation>
    <scope>NUCLEOTIDE SEQUENCE [LARGE SCALE GENOMIC DNA]</scope>
    <source>
        <strain evidence="3 4">DSM 27960</strain>
    </source>
</reference>
<evidence type="ECO:0000313" key="3">
    <source>
        <dbReference type="EMBL" id="NIH53480.1"/>
    </source>
</evidence>
<dbReference type="RefSeq" id="WP_208402456.1">
    <property type="nucleotide sequence ID" value="NZ_JAAMOX010000001.1"/>
</dbReference>
<feature type="transmembrane region" description="Helical" evidence="2">
    <location>
        <begin position="34"/>
        <end position="53"/>
    </location>
</feature>
<feature type="region of interest" description="Disordered" evidence="1">
    <location>
        <begin position="76"/>
        <end position="124"/>
    </location>
</feature>
<organism evidence="3 4">
    <name type="scientific">Lysinibacter cavernae</name>
    <dbReference type="NCBI Taxonomy" id="1640652"/>
    <lineage>
        <taxon>Bacteria</taxon>
        <taxon>Bacillati</taxon>
        <taxon>Actinomycetota</taxon>
        <taxon>Actinomycetes</taxon>
        <taxon>Micrococcales</taxon>
        <taxon>Microbacteriaceae</taxon>
        <taxon>Lysinibacter</taxon>
    </lineage>
</organism>
<keyword evidence="2" id="KW-0812">Transmembrane</keyword>
<feature type="compositionally biased region" description="Low complexity" evidence="1">
    <location>
        <begin position="80"/>
        <end position="94"/>
    </location>
</feature>
<keyword evidence="2" id="KW-1133">Transmembrane helix</keyword>
<protein>
    <submittedName>
        <fullName evidence="3">Uncharacterized protein</fullName>
    </submittedName>
</protein>
<keyword evidence="2" id="KW-0472">Membrane</keyword>
<evidence type="ECO:0000256" key="2">
    <source>
        <dbReference type="SAM" id="Phobius"/>
    </source>
</evidence>
<keyword evidence="4" id="KW-1185">Reference proteome</keyword>
<proteinExistence type="predicted"/>
<sequence length="124" mass="12438">MFAALSASPFVTAIVVAATETPAPEFDKDSVTPGAIGFAATAFVALMTVLLILDMNRRVRRTRYRAEVDAQLDAEEAAADGDAAANGGAAANGEAADDTSAHNDSSAAAANGSKSATPPHGESS</sequence>
<dbReference type="AlphaFoldDB" id="A0A7X5R169"/>
<evidence type="ECO:0000256" key="1">
    <source>
        <dbReference type="SAM" id="MobiDB-lite"/>
    </source>
</evidence>
<evidence type="ECO:0000313" key="4">
    <source>
        <dbReference type="Proteomes" id="UP000541033"/>
    </source>
</evidence>
<feature type="compositionally biased region" description="Low complexity" evidence="1">
    <location>
        <begin position="102"/>
        <end position="116"/>
    </location>
</feature>
<dbReference type="Proteomes" id="UP000541033">
    <property type="component" value="Unassembled WGS sequence"/>
</dbReference>
<dbReference type="EMBL" id="JAAMOX010000001">
    <property type="protein sequence ID" value="NIH53480.1"/>
    <property type="molecule type" value="Genomic_DNA"/>
</dbReference>